<proteinExistence type="predicted"/>
<keyword evidence="3" id="KW-1185">Reference proteome</keyword>
<evidence type="ECO:0000313" key="3">
    <source>
        <dbReference type="Proteomes" id="UP001597533"/>
    </source>
</evidence>
<gene>
    <name evidence="2" type="ORF">ACFS5M_03260</name>
</gene>
<protein>
    <submittedName>
        <fullName evidence="2">Two-component regulator propeller domain-containing protein</fullName>
    </submittedName>
</protein>
<accession>A0ABW5WNB9</accession>
<dbReference type="InterPro" id="IPR011110">
    <property type="entry name" value="Reg_prop"/>
</dbReference>
<evidence type="ECO:0000259" key="1">
    <source>
        <dbReference type="Pfam" id="PF21544"/>
    </source>
</evidence>
<dbReference type="SUPFAM" id="SSF63829">
    <property type="entry name" value="Calcium-dependent phosphotriesterase"/>
    <property type="match status" value="1"/>
</dbReference>
<dbReference type="Gene3D" id="2.60.40.4070">
    <property type="match status" value="1"/>
</dbReference>
<dbReference type="EMBL" id="JBHUOV010000001">
    <property type="protein sequence ID" value="MFD2822671.1"/>
    <property type="molecule type" value="Genomic_DNA"/>
</dbReference>
<dbReference type="Proteomes" id="UP001597533">
    <property type="component" value="Unassembled WGS sequence"/>
</dbReference>
<name>A0ABW5WNB9_9FLAO</name>
<dbReference type="Gene3D" id="2.130.10.10">
    <property type="entry name" value="YVTN repeat-like/Quinoprotein amine dehydrogenase"/>
    <property type="match status" value="3"/>
</dbReference>
<organism evidence="2 3">
    <name type="scientific">Lacinutrix iliipiscaria</name>
    <dbReference type="NCBI Taxonomy" id="1230532"/>
    <lineage>
        <taxon>Bacteria</taxon>
        <taxon>Pseudomonadati</taxon>
        <taxon>Bacteroidota</taxon>
        <taxon>Flavobacteriia</taxon>
        <taxon>Flavobacteriales</taxon>
        <taxon>Flavobacteriaceae</taxon>
        <taxon>Lacinutrix</taxon>
    </lineage>
</organism>
<sequence length="772" mass="86093">MFSQDFSNDWEGYFSYLDIADISQSEEKIYAAADNAIFTYDMNTNEIEKISTINGLSGETISAIHYSSNNELLIIGYQNGLMEIVFDDDDDVLTIIDIFEKPTISPENKIINHFNEYNDVVYISTDYGISVYDLNNLEFGDTYFIGDLGTQIKVKGTTIFNEELYAVSSDAGVRKALVANPNLIDYQQWETISNITNWSGIESIENRLFAIRSNRRLYEIVDDSFSVFQIYDFPPVDIRNVNDKLIVTTEKEVFIYNNTLLQIFNATVNEEYDPIFTSCTVTPSEDVFIGTTGELVDGKPGYGLLKTSFTNPLEYDSIHPESPLLNEVFSIEVYANQVWVVYGGHSISYGLTGANRKTGISHFKDEQWINTPYDTIAATITRPWNLSDVSVNPFNLDQTFVTSFYSGLIETNLELPVTIYNQDNSTIIPFAGSFHITPFSKYDEDGALWVLNSRVTLALNKFDDGVWTDYDLSDVIDSPGASFGFSDIAFAQDGTMFIGSYAHGVIGTSISGGTINDIRSLYSEEQNMPNQYVTSIAMDNRNQLWIGTFKGLRVLYNTSNFFSAPSLSANEIVILEDDVPKELLSQQIISGIAVDGSNNKWIATIGAGLFYFSPDGQQTIFHFTSDNSPLPSNNIIDIAIEDSDGTLYIGTDKGLLSFNPGGSAPTDSLEEAYVFPNPVRPEFNIDQDKVKIRGIAKNVNIKITDIEGNLVAEAETRTNTRYKGYNLEIDGGTAFWNGKNLSNNIVASGVYLVMLSDLETLETKVLKVMVVR</sequence>
<dbReference type="SUPFAM" id="SSF50978">
    <property type="entry name" value="WD40 repeat-like"/>
    <property type="match status" value="1"/>
</dbReference>
<dbReference type="InterPro" id="IPR048954">
    <property type="entry name" value="PorZ_N"/>
</dbReference>
<dbReference type="Pfam" id="PF07494">
    <property type="entry name" value="Reg_prop"/>
    <property type="match status" value="2"/>
</dbReference>
<feature type="domain" description="PorZ N-terminal beta-propeller" evidence="1">
    <location>
        <begin position="29"/>
        <end position="190"/>
    </location>
</feature>
<dbReference type="RefSeq" id="WP_379897855.1">
    <property type="nucleotide sequence ID" value="NZ_JBHUOV010000001.1"/>
</dbReference>
<dbReference type="InterPro" id="IPR015943">
    <property type="entry name" value="WD40/YVTN_repeat-like_dom_sf"/>
</dbReference>
<dbReference type="Pfam" id="PF21544">
    <property type="entry name" value="PorZ_N_b_propeller"/>
    <property type="match status" value="1"/>
</dbReference>
<dbReference type="InterPro" id="IPR036322">
    <property type="entry name" value="WD40_repeat_dom_sf"/>
</dbReference>
<evidence type="ECO:0000313" key="2">
    <source>
        <dbReference type="EMBL" id="MFD2822671.1"/>
    </source>
</evidence>
<reference evidence="3" key="1">
    <citation type="journal article" date="2019" name="Int. J. Syst. Evol. Microbiol.">
        <title>The Global Catalogue of Microorganisms (GCM) 10K type strain sequencing project: providing services to taxonomists for standard genome sequencing and annotation.</title>
        <authorList>
            <consortium name="The Broad Institute Genomics Platform"/>
            <consortium name="The Broad Institute Genome Sequencing Center for Infectious Disease"/>
            <person name="Wu L."/>
            <person name="Ma J."/>
        </authorList>
    </citation>
    <scope>NUCLEOTIDE SEQUENCE [LARGE SCALE GENOMIC DNA]</scope>
    <source>
        <strain evidence="3">KCTC 32141</strain>
    </source>
</reference>
<comment type="caution">
    <text evidence="2">The sequence shown here is derived from an EMBL/GenBank/DDBJ whole genome shotgun (WGS) entry which is preliminary data.</text>
</comment>